<sequence length="135" mass="15227">MQYDSTDLQSIANELQSVQQQVNQLRSMAEQIGLQEQQNYMQLQYSANSPELNQMRVGEQQASILLQKIRDLCDHANQHIAVIANQIVQGANPQWSPQATDSRITGAPGQTLSDPTNEYRPDPQYTTYPYGRSTT</sequence>
<accession>A0ABV9Q0G7</accession>
<comment type="caution">
    <text evidence="2">The sequence shown here is derived from an EMBL/GenBank/DDBJ whole genome shotgun (WGS) entry which is preliminary data.</text>
</comment>
<feature type="compositionally biased region" description="Polar residues" evidence="1">
    <location>
        <begin position="92"/>
        <end position="116"/>
    </location>
</feature>
<evidence type="ECO:0000313" key="3">
    <source>
        <dbReference type="Proteomes" id="UP001596002"/>
    </source>
</evidence>
<evidence type="ECO:0000256" key="1">
    <source>
        <dbReference type="SAM" id="MobiDB-lite"/>
    </source>
</evidence>
<protein>
    <submittedName>
        <fullName evidence="2">Uncharacterized protein</fullName>
    </submittedName>
</protein>
<dbReference type="Proteomes" id="UP001596002">
    <property type="component" value="Unassembled WGS sequence"/>
</dbReference>
<evidence type="ECO:0000313" key="2">
    <source>
        <dbReference type="EMBL" id="MFC4768001.1"/>
    </source>
</evidence>
<reference evidence="3" key="1">
    <citation type="journal article" date="2019" name="Int. J. Syst. Evol. Microbiol.">
        <title>The Global Catalogue of Microorganisms (GCM) 10K type strain sequencing project: providing services to taxonomists for standard genome sequencing and annotation.</title>
        <authorList>
            <consortium name="The Broad Institute Genomics Platform"/>
            <consortium name="The Broad Institute Genome Sequencing Center for Infectious Disease"/>
            <person name="Wu L."/>
            <person name="Ma J."/>
        </authorList>
    </citation>
    <scope>NUCLEOTIDE SEQUENCE [LARGE SCALE GENOMIC DNA]</scope>
    <source>
        <strain evidence="3">WYCCWR 12678</strain>
    </source>
</reference>
<keyword evidence="3" id="KW-1185">Reference proteome</keyword>
<organism evidence="2 3">
    <name type="scientific">Effusibacillus consociatus</name>
    <dbReference type="NCBI Taxonomy" id="1117041"/>
    <lineage>
        <taxon>Bacteria</taxon>
        <taxon>Bacillati</taxon>
        <taxon>Bacillota</taxon>
        <taxon>Bacilli</taxon>
        <taxon>Bacillales</taxon>
        <taxon>Alicyclobacillaceae</taxon>
        <taxon>Effusibacillus</taxon>
    </lineage>
</organism>
<gene>
    <name evidence="2" type="ORF">ACFO8Q_11630</name>
</gene>
<feature type="region of interest" description="Disordered" evidence="1">
    <location>
        <begin position="92"/>
        <end position="135"/>
    </location>
</feature>
<dbReference type="EMBL" id="JBHSHC010000096">
    <property type="protein sequence ID" value="MFC4768001.1"/>
    <property type="molecule type" value="Genomic_DNA"/>
</dbReference>
<name>A0ABV9Q0G7_9BACL</name>
<dbReference type="RefSeq" id="WP_380025924.1">
    <property type="nucleotide sequence ID" value="NZ_JBHSHC010000096.1"/>
</dbReference>
<feature type="compositionally biased region" description="Polar residues" evidence="1">
    <location>
        <begin position="124"/>
        <end position="135"/>
    </location>
</feature>
<proteinExistence type="predicted"/>